<keyword evidence="7" id="KW-1185">Reference proteome</keyword>
<dbReference type="GO" id="GO:0007265">
    <property type="term" value="P:Ras protein signal transduction"/>
    <property type="evidence" value="ECO:0007669"/>
    <property type="project" value="TreeGrafter"/>
</dbReference>
<dbReference type="InterPro" id="IPR036964">
    <property type="entry name" value="RASGEF_cat_dom_sf"/>
</dbReference>
<dbReference type="SMART" id="SM00229">
    <property type="entry name" value="RasGEFN"/>
    <property type="match status" value="1"/>
</dbReference>
<dbReference type="Gene3D" id="1.20.870.10">
    <property type="entry name" value="Son of sevenless (SoS) protein Chain: S domain 1"/>
    <property type="match status" value="1"/>
</dbReference>
<dbReference type="GO" id="GO:0005886">
    <property type="term" value="C:plasma membrane"/>
    <property type="evidence" value="ECO:0007669"/>
    <property type="project" value="TreeGrafter"/>
</dbReference>
<feature type="compositionally biased region" description="Polar residues" evidence="3">
    <location>
        <begin position="350"/>
        <end position="361"/>
    </location>
</feature>
<evidence type="ECO:0000259" key="4">
    <source>
        <dbReference type="PROSITE" id="PS50009"/>
    </source>
</evidence>
<dbReference type="Proteomes" id="UP000008909">
    <property type="component" value="Unassembled WGS sequence"/>
</dbReference>
<dbReference type="SUPFAM" id="SSF48366">
    <property type="entry name" value="Ras GEF"/>
    <property type="match status" value="1"/>
</dbReference>
<name>G7YFY9_CLOSI</name>
<dbReference type="GO" id="GO:0005085">
    <property type="term" value="F:guanyl-nucleotide exchange factor activity"/>
    <property type="evidence" value="ECO:0007669"/>
    <property type="project" value="UniProtKB-KW"/>
</dbReference>
<reference evidence="6" key="1">
    <citation type="journal article" date="2011" name="Genome Biol.">
        <title>The draft genome of the carcinogenic human liver fluke Clonorchis sinensis.</title>
        <authorList>
            <person name="Wang X."/>
            <person name="Chen W."/>
            <person name="Huang Y."/>
            <person name="Sun J."/>
            <person name="Men J."/>
            <person name="Liu H."/>
            <person name="Luo F."/>
            <person name="Guo L."/>
            <person name="Lv X."/>
            <person name="Deng C."/>
            <person name="Zhou C."/>
            <person name="Fan Y."/>
            <person name="Li X."/>
            <person name="Huang L."/>
            <person name="Hu Y."/>
            <person name="Liang C."/>
            <person name="Hu X."/>
            <person name="Xu J."/>
            <person name="Yu X."/>
        </authorList>
    </citation>
    <scope>NUCLEOTIDE SEQUENCE [LARGE SCALE GENOMIC DNA]</scope>
    <source>
        <strain evidence="6">Henan</strain>
    </source>
</reference>
<feature type="region of interest" description="Disordered" evidence="3">
    <location>
        <begin position="334"/>
        <end position="420"/>
    </location>
</feature>
<dbReference type="InterPro" id="IPR001895">
    <property type="entry name" value="RASGEF_cat_dom"/>
</dbReference>
<reference key="2">
    <citation type="submission" date="2011-10" db="EMBL/GenBank/DDBJ databases">
        <title>The genome and transcriptome sequence of Clonorchis sinensis provide insights into the carcinogenic liver fluke.</title>
        <authorList>
            <person name="Wang X."/>
            <person name="Huang Y."/>
            <person name="Chen W."/>
            <person name="Liu H."/>
            <person name="Guo L."/>
            <person name="Chen Y."/>
            <person name="Luo F."/>
            <person name="Zhou W."/>
            <person name="Sun J."/>
            <person name="Mao Q."/>
            <person name="Liang P."/>
            <person name="Zhou C."/>
            <person name="Tian Y."/>
            <person name="Men J."/>
            <person name="Lv X."/>
            <person name="Huang L."/>
            <person name="Zhou J."/>
            <person name="Hu Y."/>
            <person name="Li R."/>
            <person name="Zhang F."/>
            <person name="Lei H."/>
            <person name="Li X."/>
            <person name="Hu X."/>
            <person name="Liang C."/>
            <person name="Xu J."/>
            <person name="Wu Z."/>
            <person name="Yu X."/>
        </authorList>
    </citation>
    <scope>NUCLEOTIDE SEQUENCE</scope>
    <source>
        <strain>Henan</strain>
    </source>
</reference>
<dbReference type="InterPro" id="IPR023578">
    <property type="entry name" value="Ras_GEF_dom_sf"/>
</dbReference>
<feature type="compositionally biased region" description="Basic and acidic residues" evidence="3">
    <location>
        <begin position="457"/>
        <end position="472"/>
    </location>
</feature>
<organism evidence="6 7">
    <name type="scientific">Clonorchis sinensis</name>
    <name type="common">Chinese liver fluke</name>
    <dbReference type="NCBI Taxonomy" id="79923"/>
    <lineage>
        <taxon>Eukaryota</taxon>
        <taxon>Metazoa</taxon>
        <taxon>Spiralia</taxon>
        <taxon>Lophotrochozoa</taxon>
        <taxon>Platyhelminthes</taxon>
        <taxon>Trematoda</taxon>
        <taxon>Digenea</taxon>
        <taxon>Opisthorchiida</taxon>
        <taxon>Opisthorchiata</taxon>
        <taxon>Opisthorchiidae</taxon>
        <taxon>Clonorchis</taxon>
    </lineage>
</organism>
<feature type="region of interest" description="Disordered" evidence="3">
    <location>
        <begin position="434"/>
        <end position="480"/>
    </location>
</feature>
<evidence type="ECO:0000259" key="5">
    <source>
        <dbReference type="PROSITE" id="PS50212"/>
    </source>
</evidence>
<feature type="region of interest" description="Disordered" evidence="3">
    <location>
        <begin position="1789"/>
        <end position="1823"/>
    </location>
</feature>
<feature type="region of interest" description="Disordered" evidence="3">
    <location>
        <begin position="1498"/>
        <end position="1519"/>
    </location>
</feature>
<dbReference type="Gene3D" id="2.30.29.30">
    <property type="entry name" value="Pleckstrin-homology domain (PH domain)/Phosphotyrosine-binding domain (PTB)"/>
    <property type="match status" value="1"/>
</dbReference>
<evidence type="ECO:0000256" key="1">
    <source>
        <dbReference type="ARBA" id="ARBA00022658"/>
    </source>
</evidence>
<feature type="compositionally biased region" description="Polar residues" evidence="3">
    <location>
        <begin position="1800"/>
        <end position="1823"/>
    </location>
</feature>
<dbReference type="PROSITE" id="PS50212">
    <property type="entry name" value="RASGEF_NTER"/>
    <property type="match status" value="1"/>
</dbReference>
<dbReference type="SMART" id="SM00147">
    <property type="entry name" value="RasGEF"/>
    <property type="match status" value="1"/>
</dbReference>
<feature type="domain" description="N-terminal Ras-GEF" evidence="5">
    <location>
        <begin position="912"/>
        <end position="1064"/>
    </location>
</feature>
<feature type="domain" description="Ras-GEF" evidence="4">
    <location>
        <begin position="1096"/>
        <end position="1359"/>
    </location>
</feature>
<gene>
    <name evidence="6" type="ORF">CLF_106939</name>
</gene>
<sequence>NSKDSFVASFGLMLIGRRQAVAVSFEECLRPEALDNINPIKSCYLDLVVGLECSDAPTGYTGRNPIPQGAPMPEGSKGSSQYYHELSIYALFRVPSGQANLPYSVNAYLIIDSEKEPAEDETFQSFAYYTEALFSSDCRTWSLLLTETPCFQRALNNSFQRILRTVVEKASTVGSARNEQADFSDTLAYLDSLIGCDCTVREDVNAPVVKATTTFSCGGLAQFVVAAITERSGNSRFHEDSKETYLASSRRLMDLETRYSDPHTCSLCTSGTGSDVGGAVTSTSGSSGTSYSNSSHMGDSPQTFSSFSGLFSRVHTGSTCTCSVRSVSTVADPPGSIPVPVGPAGRHSSRCTTSPSSQHITGGNVPRLSTVGIPIATTLPLRKTKKKRATVGGRSVSGSPSPPASTSHTPFPMVSTPSDVDGLTKQSAYVDIKVREPGLSTSSSSSSALNEGSGTKSDQDSGSHSFENRHGLIDSAEQSPSNMTMKELQACLMELFPSQHATSSSCSHMVIAFRYLLPQLLQLPTLQLLYLYEVIEALHSRAVEDSERSVLMDVLSVLSKTRLSIQNSMSTQDWVRSTAPRLANFLKTPLSGSVLSPEAQSNVEDLVQTVRRSQQSSERFISVSDFVMDGVAQTRTEGNRSRRSDRILYLFTNWILLCKKQRRVLGTVVPSTGVSSHSGLKVKKRVSLEQFHLVDTGTELSDNNEVLFTFDVEYWEIPRRGSLAPDPTYSSQTSSAIPADLHSLSSTRTSNSNATITSGTTSSLTTGATSHLGSMLSISTLTSTNTLIGGANATSPPPATGDGDTSTAASFHSPMPTAGAAIAAASAAMLGALSAAPTQRVTFIFPSQEAKTDWMAALIYLQLARLFKRYIRDLPRQEIPLVLPSPTIYRFAAPDSITNILFDSDLQDSSVEIPVIRAATMLKLIERMTYHAYFDRKTVNVFLLTYRRYITPLELLDLLIERFKIPEPDFAEAAEQAGTGWDADSPLMVAVRLEKRFRSVYKRRVQYRVLNFIIKWVKNSSFYKLDIAPDPVVCRRLLDFVDSVDALHLAENVANIRKSLRGDRVRLIQTIQQLPPDQLDLGLVTRPEDVRLTNVHPLELARQITLYEWELYSRIEFWEVNGKEKIKAPNLQASLDFSNKLKWWLVHSIMTADHLEDRVIMLQRVADLAMLFEQLNNLQGAQEAKAALLSAPVFRLHHTFDALYSKCKTHHRVLFDELRRSVEEEDGGEYVADYEKKLHEVNPPGLPFIAVGGKTHLIHLELKYPDWITVPNNTSSASPASLERLESDSVSLINFWKCHQIADLVEYYLSFQQTPYNFKVCDHIRTFLQTFDPLKTAGVSDEHGFDDLMHEKSLQFQPKPPAEPILVTERRLTPVEQRVASLLNTTAPDHRMTADSKEFRHLLQCASLGASATTFISGSNKSDADARYINQPNEPALPTDPAATQLFGTGSLGRGRSRPDSSKLQHQHAYASGRIQPNTGGFPPSNLNAAAPTFVPAKPMTCSSSSSPPPIPPRGARYTISDRNPEQFVNQSDSSSWFPPLTRSLSNLVDLEYADDIVRIFEDQSEAPVLLSGLTIIFQHAPCTFKRVIQSRKTYSTINCGGSVMCYACRNTILQNGANREMETYDLAEGTQMTVLIFERESKAEALLDGLTTMIPYFGMRLAPPKCKVVLHNVQSLDISLAVQGESSEVVENFTYLGSDGNVSNGQVLQSPKTSRTFNCGGSVLCYVCRNTIYGDEGCSPCLFRMMRTARVPTHVSDGLSDHQRDIVSPDPPPCIPPRPLYRKHVVASPNESVPDEVDATSNSLNRRGSATTPSFNPVSHSTSLNTRDRAYLYNMFSLYGAPLPL</sequence>
<feature type="region of interest" description="Disordered" evidence="3">
    <location>
        <begin position="743"/>
        <end position="763"/>
    </location>
</feature>
<dbReference type="InterPro" id="IPR008937">
    <property type="entry name" value="Ras-like_GEF"/>
</dbReference>
<accession>G7YFY9</accession>
<feature type="region of interest" description="Disordered" evidence="3">
    <location>
        <begin position="1419"/>
        <end position="1470"/>
    </location>
</feature>
<dbReference type="CDD" id="cd06224">
    <property type="entry name" value="REM"/>
    <property type="match status" value="1"/>
</dbReference>
<dbReference type="EMBL" id="DF143209">
    <property type="protein sequence ID" value="GAA51872.1"/>
    <property type="molecule type" value="Genomic_DNA"/>
</dbReference>
<feature type="compositionally biased region" description="Polar residues" evidence="3">
    <location>
        <begin position="743"/>
        <end position="753"/>
    </location>
</feature>
<dbReference type="PANTHER" id="PTHR23113">
    <property type="entry name" value="GUANINE NUCLEOTIDE EXCHANGE FACTOR"/>
    <property type="match status" value="1"/>
</dbReference>
<protein>
    <submittedName>
        <fullName evidence="6">Son of sevenless homolog 1</fullName>
    </submittedName>
</protein>
<dbReference type="Pfam" id="PF00617">
    <property type="entry name" value="RasGEF"/>
    <property type="match status" value="1"/>
</dbReference>
<evidence type="ECO:0000256" key="3">
    <source>
        <dbReference type="SAM" id="MobiDB-lite"/>
    </source>
</evidence>
<feature type="region of interest" description="Disordered" evidence="3">
    <location>
        <begin position="278"/>
        <end position="299"/>
    </location>
</feature>
<dbReference type="PANTHER" id="PTHR23113:SF363">
    <property type="entry name" value="PROTEIN SON OF SEVENLESS"/>
    <property type="match status" value="1"/>
</dbReference>
<dbReference type="InterPro" id="IPR011993">
    <property type="entry name" value="PH-like_dom_sf"/>
</dbReference>
<dbReference type="PROSITE" id="PS50009">
    <property type="entry name" value="RASGEF_CAT"/>
    <property type="match status" value="1"/>
</dbReference>
<keyword evidence="1 2" id="KW-0344">Guanine-nucleotide releasing factor</keyword>
<feature type="compositionally biased region" description="Low complexity" evidence="3">
    <location>
        <begin position="278"/>
        <end position="295"/>
    </location>
</feature>
<feature type="non-terminal residue" evidence="6">
    <location>
        <position position="1"/>
    </location>
</feature>
<evidence type="ECO:0000313" key="7">
    <source>
        <dbReference type="Proteomes" id="UP000008909"/>
    </source>
</evidence>
<feature type="region of interest" description="Disordered" evidence="3">
    <location>
        <begin position="789"/>
        <end position="811"/>
    </location>
</feature>
<feature type="compositionally biased region" description="Low complexity" evidence="3">
    <location>
        <begin position="396"/>
        <end position="412"/>
    </location>
</feature>
<proteinExistence type="predicted"/>
<evidence type="ECO:0000313" key="6">
    <source>
        <dbReference type="EMBL" id="GAA51872.1"/>
    </source>
</evidence>
<dbReference type="InterPro" id="IPR000651">
    <property type="entry name" value="Ras-like_Gua-exchang_fac_N"/>
</dbReference>
<feature type="region of interest" description="Disordered" evidence="3">
    <location>
        <begin position="1756"/>
        <end position="1775"/>
    </location>
</feature>
<dbReference type="Gene3D" id="1.10.840.10">
    <property type="entry name" value="Ras guanine-nucleotide exchange factors catalytic domain"/>
    <property type="match status" value="1"/>
</dbReference>
<feature type="compositionally biased region" description="Low complexity" evidence="3">
    <location>
        <begin position="754"/>
        <end position="763"/>
    </location>
</feature>
<evidence type="ECO:0000256" key="2">
    <source>
        <dbReference type="PROSITE-ProRule" id="PRU00168"/>
    </source>
</evidence>
<dbReference type="Pfam" id="PF00618">
    <property type="entry name" value="RasGEF_N"/>
    <property type="match status" value="1"/>
</dbReference>